<dbReference type="EC" id="4.2.1.84" evidence="2"/>
<evidence type="ECO:0000313" key="3">
    <source>
        <dbReference type="Proteomes" id="UP000030321"/>
    </source>
</evidence>
<keyword evidence="2" id="KW-0456">Lyase</keyword>
<evidence type="ECO:0000313" key="2">
    <source>
        <dbReference type="EMBL" id="GAL91633.1"/>
    </source>
</evidence>
<dbReference type="SUPFAM" id="SSF50090">
    <property type="entry name" value="Electron transport accessory proteins"/>
    <property type="match status" value="1"/>
</dbReference>
<dbReference type="AlphaFoldDB" id="A0A0A1VQ83"/>
<dbReference type="InterPro" id="IPR008990">
    <property type="entry name" value="Elect_transpt_acc-like_dom_sf"/>
</dbReference>
<organism evidence="2 3">
    <name type="scientific">Microcystis aeruginosa NIES-44</name>
    <dbReference type="NCBI Taxonomy" id="449439"/>
    <lineage>
        <taxon>Bacteria</taxon>
        <taxon>Bacillati</taxon>
        <taxon>Cyanobacteriota</taxon>
        <taxon>Cyanophyceae</taxon>
        <taxon>Oscillatoriophycideae</taxon>
        <taxon>Chroococcales</taxon>
        <taxon>Microcystaceae</taxon>
        <taxon>Microcystis</taxon>
    </lineage>
</organism>
<name>A0A0A1VQ83_MICAE</name>
<dbReference type="GO" id="GO:0018822">
    <property type="term" value="F:nitrile hydratase activity"/>
    <property type="evidence" value="ECO:0007669"/>
    <property type="project" value="UniProtKB-EC"/>
</dbReference>
<gene>
    <name evidence="2" type="ORF">N44_02346</name>
</gene>
<protein>
    <submittedName>
        <fullName evidence="2">Nitrile hydratase subunit beta</fullName>
        <ecNumber evidence="2">4.2.1.84</ecNumber>
    </submittedName>
</protein>
<dbReference type="Pfam" id="PF02211">
    <property type="entry name" value="NHase_beta_C"/>
    <property type="match status" value="1"/>
</dbReference>
<evidence type="ECO:0000259" key="1">
    <source>
        <dbReference type="Pfam" id="PF02211"/>
    </source>
</evidence>
<dbReference type="Proteomes" id="UP000030321">
    <property type="component" value="Unassembled WGS sequence"/>
</dbReference>
<reference evidence="3" key="1">
    <citation type="journal article" date="2015" name="Genome">
        <title>Whole Genome Sequence of the Non-Microcystin-Producing Microcystis aeruginosa Strain NIES-44.</title>
        <authorList>
            <person name="Okano K."/>
            <person name="Miyata N."/>
            <person name="Ozaki Y."/>
        </authorList>
    </citation>
    <scope>NUCLEOTIDE SEQUENCE [LARGE SCALE GENOMIC DNA]</scope>
    <source>
        <strain evidence="3">NIES-44</strain>
    </source>
</reference>
<sequence>MSQYFNLGEQVIVRALYPLGHTRTPFYIRGKIGVIVRVLGKFPNPEALAYGKDDLELHWLYCVQFQQSHVWDNYTGSPQDTITVDIYEHWLEPV</sequence>
<dbReference type="EMBL" id="BBPA01000007">
    <property type="protein sequence ID" value="GAL91633.1"/>
    <property type="molecule type" value="Genomic_DNA"/>
</dbReference>
<proteinExistence type="predicted"/>
<accession>A0A0A1VQ83</accession>
<comment type="caution">
    <text evidence="2">The sequence shown here is derived from an EMBL/GenBank/DDBJ whole genome shotgun (WGS) entry which is preliminary data.</text>
</comment>
<dbReference type="InterPro" id="IPR024690">
    <property type="entry name" value="CN_hydtase_beta_dom_C"/>
</dbReference>
<dbReference type="RefSeq" id="WP_045356782.1">
    <property type="nucleotide sequence ID" value="NZ_BBPA01000007.1"/>
</dbReference>
<dbReference type="Gene3D" id="2.30.30.50">
    <property type="match status" value="1"/>
</dbReference>
<feature type="domain" description="Nitrile hydratase beta subunit" evidence="1">
    <location>
        <begin position="3"/>
        <end position="93"/>
    </location>
</feature>